<feature type="compositionally biased region" description="Polar residues" evidence="4">
    <location>
        <begin position="391"/>
        <end position="401"/>
    </location>
</feature>
<feature type="domain" description="VHS" evidence="5">
    <location>
        <begin position="18"/>
        <end position="147"/>
    </location>
</feature>
<dbReference type="Gene3D" id="1.20.58.160">
    <property type="match status" value="1"/>
</dbReference>
<feature type="region of interest" description="Disordered" evidence="4">
    <location>
        <begin position="182"/>
        <end position="246"/>
    </location>
</feature>
<feature type="region of interest" description="Disordered" evidence="4">
    <location>
        <begin position="357"/>
        <end position="504"/>
    </location>
</feature>
<keyword evidence="3" id="KW-0653">Protein transport</keyword>
<evidence type="ECO:0000256" key="1">
    <source>
        <dbReference type="ARBA" id="ARBA00011446"/>
    </source>
</evidence>
<dbReference type="AlphaFoldDB" id="A0A0C2IMI0"/>
<dbReference type="InterPro" id="IPR004152">
    <property type="entry name" value="GAT_dom"/>
</dbReference>
<organism evidence="7 8">
    <name type="scientific">Sporothrix brasiliensis 5110</name>
    <dbReference type="NCBI Taxonomy" id="1398154"/>
    <lineage>
        <taxon>Eukaryota</taxon>
        <taxon>Fungi</taxon>
        <taxon>Dikarya</taxon>
        <taxon>Ascomycota</taxon>
        <taxon>Pezizomycotina</taxon>
        <taxon>Sordariomycetes</taxon>
        <taxon>Sordariomycetidae</taxon>
        <taxon>Ophiostomatales</taxon>
        <taxon>Ophiostomataceae</taxon>
        <taxon>Sporothrix</taxon>
    </lineage>
</organism>
<dbReference type="GO" id="GO:0051666">
    <property type="term" value="P:actin cortical patch localization"/>
    <property type="evidence" value="ECO:0007669"/>
    <property type="project" value="TreeGrafter"/>
</dbReference>
<name>A0A0C2IMI0_9PEZI</name>
<dbReference type="GO" id="GO:0015031">
    <property type="term" value="P:protein transport"/>
    <property type="evidence" value="ECO:0007669"/>
    <property type="project" value="UniProtKB-KW"/>
</dbReference>
<dbReference type="InterPro" id="IPR038425">
    <property type="entry name" value="GAT_sf"/>
</dbReference>
<dbReference type="InterPro" id="IPR002014">
    <property type="entry name" value="VHS_dom"/>
</dbReference>
<feature type="compositionally biased region" description="Acidic residues" evidence="4">
    <location>
        <begin position="159"/>
        <end position="169"/>
    </location>
</feature>
<evidence type="ECO:0000259" key="6">
    <source>
        <dbReference type="PROSITE" id="PS50909"/>
    </source>
</evidence>
<evidence type="ECO:0000256" key="4">
    <source>
        <dbReference type="SAM" id="MobiDB-lite"/>
    </source>
</evidence>
<dbReference type="CDD" id="cd14232">
    <property type="entry name" value="GAT_LSB5"/>
    <property type="match status" value="1"/>
</dbReference>
<dbReference type="InterPro" id="IPR044103">
    <property type="entry name" value="GAT_LSB5"/>
</dbReference>
<dbReference type="SUPFAM" id="SSF89009">
    <property type="entry name" value="GAT-like domain"/>
    <property type="match status" value="1"/>
</dbReference>
<dbReference type="Pfam" id="PF00790">
    <property type="entry name" value="VHS"/>
    <property type="match status" value="1"/>
</dbReference>
<dbReference type="PROSITE" id="PS50179">
    <property type="entry name" value="VHS"/>
    <property type="match status" value="1"/>
</dbReference>
<protein>
    <submittedName>
        <fullName evidence="7">Vhs domain containing protein</fullName>
    </submittedName>
</protein>
<evidence type="ECO:0000259" key="5">
    <source>
        <dbReference type="PROSITE" id="PS50179"/>
    </source>
</evidence>
<dbReference type="CDD" id="cd16980">
    <property type="entry name" value="VHS_Lsb5"/>
    <property type="match status" value="1"/>
</dbReference>
<sequence>MFSQKKPYSAVTVTIENLTGEAYEEDDLSGIPDLVEVIKLQASGPTEAARAIRKKLKYGSVHRQLRALTLLDGLIQNAGPRFQRSFVDEMLLERLRVCGTSDMSDPDVRKKCSVLFRGWAAEYKNTPGMERLARLYKELPQRKQVVTQAQSRVVRETENPFDDDEDEADTAANAAAAAAAASFSSSSRTFAPQTQTQPTGRIESFSSLGRDGSSSSSSKPSKAKDKRSSTSGNKKSRKPFNLEAEKPVMKATIADASIASTDLTNTLQTINRELERISENEAAIARFEKCKLLRRKILRYIYLVNSEEYLGSLLHANDELVTALMLFEQLDRSIDADSDSDDDLAEQAHRYRMIQEQAAKDKESGSTPASPTSASAVVPDFATLNLGDATSGRSSKRNSGVPSPPVPVPPPQQAPLPALPQQAPRPPAPPRPSAMSKPAVGHLGGRPAVPTAAMMAADAARNRSAGGGGDDSDGDSYVDDDDNDPFADRNAVGTPKVEQGEPRW</sequence>
<dbReference type="HOGENOM" id="CLU_036827_0_0_1"/>
<dbReference type="PROSITE" id="PS50909">
    <property type="entry name" value="GAT"/>
    <property type="match status" value="1"/>
</dbReference>
<evidence type="ECO:0000313" key="8">
    <source>
        <dbReference type="Proteomes" id="UP000031575"/>
    </source>
</evidence>
<feature type="compositionally biased region" description="Low complexity" evidence="4">
    <location>
        <begin position="182"/>
        <end position="191"/>
    </location>
</feature>
<feature type="compositionally biased region" description="Low complexity" evidence="4">
    <location>
        <begin position="366"/>
        <end position="379"/>
    </location>
</feature>
<feature type="compositionally biased region" description="Acidic residues" evidence="4">
    <location>
        <begin position="470"/>
        <end position="485"/>
    </location>
</feature>
<dbReference type="VEuPathDB" id="FungiDB:SPBR_07072"/>
<dbReference type="GO" id="GO:0043130">
    <property type="term" value="F:ubiquitin binding"/>
    <property type="evidence" value="ECO:0007669"/>
    <property type="project" value="InterPro"/>
</dbReference>
<dbReference type="GeneID" id="63680247"/>
<feature type="compositionally biased region" description="Pro residues" evidence="4">
    <location>
        <begin position="402"/>
        <end position="432"/>
    </location>
</feature>
<evidence type="ECO:0000256" key="2">
    <source>
        <dbReference type="ARBA" id="ARBA00022448"/>
    </source>
</evidence>
<keyword evidence="2" id="KW-0813">Transport</keyword>
<dbReference type="RefSeq" id="XP_040616240.1">
    <property type="nucleotide sequence ID" value="XM_040765326.1"/>
</dbReference>
<feature type="region of interest" description="Disordered" evidence="4">
    <location>
        <begin position="144"/>
        <end position="169"/>
    </location>
</feature>
<evidence type="ECO:0000313" key="7">
    <source>
        <dbReference type="EMBL" id="KIH88230.1"/>
    </source>
</evidence>
<comment type="subunit">
    <text evidence="1">Component of the ESCRT-0 complex composed of HSE1 and VPS27.</text>
</comment>
<dbReference type="SUPFAM" id="SSF48464">
    <property type="entry name" value="ENTH/VHS domain"/>
    <property type="match status" value="1"/>
</dbReference>
<proteinExistence type="predicted"/>
<dbReference type="Gene3D" id="1.25.40.90">
    <property type="match status" value="1"/>
</dbReference>
<evidence type="ECO:0000256" key="3">
    <source>
        <dbReference type="ARBA" id="ARBA00022927"/>
    </source>
</evidence>
<accession>A0A0C2IMI0</accession>
<dbReference type="GO" id="GO:0006897">
    <property type="term" value="P:endocytosis"/>
    <property type="evidence" value="ECO:0007669"/>
    <property type="project" value="InterPro"/>
</dbReference>
<dbReference type="InterPro" id="IPR008942">
    <property type="entry name" value="ENTH_VHS"/>
</dbReference>
<dbReference type="PANTHER" id="PTHR47789:SF1">
    <property type="entry name" value="LAS SEVENTEEN-BINDING PROTEIN 5"/>
    <property type="match status" value="1"/>
</dbReference>
<feature type="domain" description="GAT" evidence="6">
    <location>
        <begin position="244"/>
        <end position="332"/>
    </location>
</feature>
<keyword evidence="8" id="KW-1185">Reference proteome</keyword>
<dbReference type="SMART" id="SM00288">
    <property type="entry name" value="VHS"/>
    <property type="match status" value="1"/>
</dbReference>
<dbReference type="GO" id="GO:0007015">
    <property type="term" value="P:actin filament organization"/>
    <property type="evidence" value="ECO:0007669"/>
    <property type="project" value="InterPro"/>
</dbReference>
<dbReference type="OrthoDB" id="10068368at2759"/>
<gene>
    <name evidence="7" type="ORF">SPBR_07072</name>
</gene>
<feature type="compositionally biased region" description="Low complexity" evidence="4">
    <location>
        <begin position="204"/>
        <end position="220"/>
    </location>
</feature>
<reference evidence="7 8" key="1">
    <citation type="journal article" date="2014" name="BMC Genomics">
        <title>Comparative genomics of the major fungal agents of human and animal Sporotrichosis: Sporothrix schenckii and Sporothrix brasiliensis.</title>
        <authorList>
            <person name="Teixeira M.M."/>
            <person name="de Almeida L.G."/>
            <person name="Kubitschek-Barreira P."/>
            <person name="Alves F.L."/>
            <person name="Kioshima E.S."/>
            <person name="Abadio A.K."/>
            <person name="Fernandes L."/>
            <person name="Derengowski L.S."/>
            <person name="Ferreira K.S."/>
            <person name="Souza R.C."/>
            <person name="Ruiz J.C."/>
            <person name="de Andrade N.C."/>
            <person name="Paes H.C."/>
            <person name="Nicola A.M."/>
            <person name="Albuquerque P."/>
            <person name="Gerber A.L."/>
            <person name="Martins V.P."/>
            <person name="Peconick L.D."/>
            <person name="Neto A.V."/>
            <person name="Chaucanez C.B."/>
            <person name="Silva P.A."/>
            <person name="Cunha O.L."/>
            <person name="de Oliveira F.F."/>
            <person name="dos Santos T.C."/>
            <person name="Barros A.L."/>
            <person name="Soares M.A."/>
            <person name="de Oliveira L.M."/>
            <person name="Marini M.M."/>
            <person name="Villalobos-Duno H."/>
            <person name="Cunha M.M."/>
            <person name="de Hoog S."/>
            <person name="da Silveira J.F."/>
            <person name="Henrissat B."/>
            <person name="Nino-Vega G.A."/>
            <person name="Cisalpino P.S."/>
            <person name="Mora-Montes H.M."/>
            <person name="Almeida S.R."/>
            <person name="Stajich J.E."/>
            <person name="Lopes-Bezerra L.M."/>
            <person name="Vasconcelos A.T."/>
            <person name="Felipe M.S."/>
        </authorList>
    </citation>
    <scope>NUCLEOTIDE SEQUENCE [LARGE SCALE GENOMIC DNA]</scope>
    <source>
        <strain evidence="7 8">5110</strain>
    </source>
</reference>
<dbReference type="EMBL" id="AWTV01000009">
    <property type="protein sequence ID" value="KIH88230.1"/>
    <property type="molecule type" value="Genomic_DNA"/>
</dbReference>
<dbReference type="GO" id="GO:0007034">
    <property type="term" value="P:vacuolar transport"/>
    <property type="evidence" value="ECO:0007669"/>
    <property type="project" value="UniProtKB-ARBA"/>
</dbReference>
<dbReference type="InterPro" id="IPR045007">
    <property type="entry name" value="LSB5"/>
</dbReference>
<feature type="compositionally biased region" description="Low complexity" evidence="4">
    <location>
        <begin position="452"/>
        <end position="464"/>
    </location>
</feature>
<comment type="caution">
    <text evidence="7">The sequence shown here is derived from an EMBL/GenBank/DDBJ whole genome shotgun (WGS) entry which is preliminary data.</text>
</comment>
<dbReference type="GO" id="GO:0030479">
    <property type="term" value="C:actin cortical patch"/>
    <property type="evidence" value="ECO:0007669"/>
    <property type="project" value="TreeGrafter"/>
</dbReference>
<dbReference type="PANTHER" id="PTHR47789">
    <property type="entry name" value="LAS SEVENTEEN-BINDING PROTEIN 5"/>
    <property type="match status" value="1"/>
</dbReference>
<dbReference type="Proteomes" id="UP000031575">
    <property type="component" value="Unassembled WGS sequence"/>
</dbReference>
<dbReference type="GO" id="GO:0035091">
    <property type="term" value="F:phosphatidylinositol binding"/>
    <property type="evidence" value="ECO:0007669"/>
    <property type="project" value="InterPro"/>
</dbReference>